<evidence type="ECO:0000256" key="2">
    <source>
        <dbReference type="ARBA" id="ARBA00022801"/>
    </source>
</evidence>
<dbReference type="EMBL" id="VFPP01000001">
    <property type="protein sequence ID" value="TQM85117.1"/>
    <property type="molecule type" value="Genomic_DNA"/>
</dbReference>
<organism evidence="4 5">
    <name type="scientific">Saccharothrix saharensis</name>
    <dbReference type="NCBI Taxonomy" id="571190"/>
    <lineage>
        <taxon>Bacteria</taxon>
        <taxon>Bacillati</taxon>
        <taxon>Actinomycetota</taxon>
        <taxon>Actinomycetes</taxon>
        <taxon>Pseudonocardiales</taxon>
        <taxon>Pseudonocardiaceae</taxon>
        <taxon>Saccharothrix</taxon>
    </lineage>
</organism>
<dbReference type="PANTHER" id="PTHR30023:SF0">
    <property type="entry name" value="PENICILLIN-SENSITIVE CARBOXYPEPTIDASE A"/>
    <property type="match status" value="1"/>
</dbReference>
<dbReference type="NCBIfam" id="TIGR00666">
    <property type="entry name" value="PBP4"/>
    <property type="match status" value="1"/>
</dbReference>
<keyword evidence="5" id="KW-1185">Reference proteome</keyword>
<feature type="signal peptide" evidence="3">
    <location>
        <begin position="1"/>
        <end position="21"/>
    </location>
</feature>
<keyword evidence="3" id="KW-0732">Signal</keyword>
<dbReference type="Proteomes" id="UP000316628">
    <property type="component" value="Unassembled WGS sequence"/>
</dbReference>
<dbReference type="Gene3D" id="3.50.80.20">
    <property type="entry name" value="D-Ala-D-Ala carboxypeptidase C, peptidase S13"/>
    <property type="match status" value="1"/>
</dbReference>
<keyword evidence="4" id="KW-0645">Protease</keyword>
<sequence length="516" mass="53172">MPRSRSLALVLAAVAFAAVPAADLATPASAQTDDALTRDLDAITTSPALAGADVGLVVRHADTGALVYSRESDERGQPASNGKLISSATALDILGPDHRFRTTVAATGPHRAGVLAGDLHLRGTGDPTMLAADYDALAARVAASGVEVVRGKLVADDTWFDAVRLGTGWAWDDEPYYYNAQISALTVSPDTDYDAGSIIVRVAPGAAGQPATVTTEPPTDYVTIANTAVTGPPGSASSVSVERQHGTNVIAVRGSVPAGGAAAREWSTVWEPTGLVTSLFRDALARHGVRVLGGTGTGTTPAGARVLGEHLSMPLSELLVPFMKLSNNMHAEILVKTVGRAVSGEGSWTAGLRAMTAKLGEWGVDPSAVSLRDGSGLSRMDQVSPDQLAALLLAARREPWFATWHDSLPVAGAADRMVGGTLRNRMRGTPAEGNVRAKTGSLTGVSALSGYVTTADGVPLVFAMISNDTLTSAKPFEDAVAIRLAGHARGQAPLAVGVAPEPAPDRGVECSWTKSC</sequence>
<evidence type="ECO:0000256" key="3">
    <source>
        <dbReference type="SAM" id="SignalP"/>
    </source>
</evidence>
<comment type="similarity">
    <text evidence="1">Belongs to the peptidase S13 family.</text>
</comment>
<dbReference type="PANTHER" id="PTHR30023">
    <property type="entry name" value="D-ALANYL-D-ALANINE CARBOXYPEPTIDASE"/>
    <property type="match status" value="1"/>
</dbReference>
<evidence type="ECO:0000256" key="1">
    <source>
        <dbReference type="ARBA" id="ARBA00006096"/>
    </source>
</evidence>
<dbReference type="GO" id="GO:0004185">
    <property type="term" value="F:serine-type carboxypeptidase activity"/>
    <property type="evidence" value="ECO:0007669"/>
    <property type="project" value="InterPro"/>
</dbReference>
<dbReference type="GO" id="GO:0006508">
    <property type="term" value="P:proteolysis"/>
    <property type="evidence" value="ECO:0007669"/>
    <property type="project" value="InterPro"/>
</dbReference>
<dbReference type="AlphaFoldDB" id="A0A543JQJ6"/>
<dbReference type="RefSeq" id="WP_141983203.1">
    <property type="nucleotide sequence ID" value="NZ_VFPP01000001.1"/>
</dbReference>
<dbReference type="GO" id="GO:0000270">
    <property type="term" value="P:peptidoglycan metabolic process"/>
    <property type="evidence" value="ECO:0007669"/>
    <property type="project" value="TreeGrafter"/>
</dbReference>
<keyword evidence="2" id="KW-0378">Hydrolase</keyword>
<dbReference type="OrthoDB" id="9802627at2"/>
<name>A0A543JQJ6_9PSEU</name>
<reference evidence="4 5" key="1">
    <citation type="submission" date="2019-06" db="EMBL/GenBank/DDBJ databases">
        <title>Sequencing the genomes of 1000 actinobacteria strains.</title>
        <authorList>
            <person name="Klenk H.-P."/>
        </authorList>
    </citation>
    <scope>NUCLEOTIDE SEQUENCE [LARGE SCALE GENOMIC DNA]</scope>
    <source>
        <strain evidence="4 5">DSM 45456</strain>
    </source>
</reference>
<comment type="caution">
    <text evidence="4">The sequence shown here is derived from an EMBL/GenBank/DDBJ whole genome shotgun (WGS) entry which is preliminary data.</text>
</comment>
<dbReference type="InterPro" id="IPR012338">
    <property type="entry name" value="Beta-lactam/transpept-like"/>
</dbReference>
<dbReference type="PRINTS" id="PR00922">
    <property type="entry name" value="DADACBPTASE3"/>
</dbReference>
<feature type="chain" id="PRO_5039195801" evidence="3">
    <location>
        <begin position="22"/>
        <end position="516"/>
    </location>
</feature>
<dbReference type="Pfam" id="PF02113">
    <property type="entry name" value="Peptidase_S13"/>
    <property type="match status" value="1"/>
</dbReference>
<gene>
    <name evidence="4" type="ORF">FHX81_7587</name>
</gene>
<keyword evidence="4" id="KW-0121">Carboxypeptidase</keyword>
<accession>A0A543JQJ6</accession>
<evidence type="ECO:0000313" key="4">
    <source>
        <dbReference type="EMBL" id="TQM85117.1"/>
    </source>
</evidence>
<evidence type="ECO:0000313" key="5">
    <source>
        <dbReference type="Proteomes" id="UP000316628"/>
    </source>
</evidence>
<dbReference type="Gene3D" id="3.40.710.10">
    <property type="entry name" value="DD-peptidase/beta-lactamase superfamily"/>
    <property type="match status" value="2"/>
</dbReference>
<protein>
    <submittedName>
        <fullName evidence="4">D-alanyl-D-alanine carboxypeptidase/D-alanyl-D-alanine-endopeptidase (Penicillin-binding protein 4)</fullName>
    </submittedName>
</protein>
<dbReference type="SUPFAM" id="SSF56601">
    <property type="entry name" value="beta-lactamase/transpeptidase-like"/>
    <property type="match status" value="1"/>
</dbReference>
<proteinExistence type="inferred from homology"/>
<dbReference type="InterPro" id="IPR000667">
    <property type="entry name" value="Peptidase_S13"/>
</dbReference>